<dbReference type="RefSeq" id="WP_052564962.1">
    <property type="nucleotide sequence ID" value="NZ_BAFN01000001.1"/>
</dbReference>
<evidence type="ECO:0000259" key="5">
    <source>
        <dbReference type="PROSITE" id="PS51898"/>
    </source>
</evidence>
<dbReference type="PANTHER" id="PTHR30349:SF94">
    <property type="entry name" value="INTEGRASE_RECOMBINASE HI_1414-RELATED"/>
    <property type="match status" value="1"/>
</dbReference>
<dbReference type="Pfam" id="PF00589">
    <property type="entry name" value="Phage_integrase"/>
    <property type="match status" value="1"/>
</dbReference>
<keyword evidence="3" id="KW-0233">DNA recombination</keyword>
<comment type="caution">
    <text evidence="7">The sequence shown here is derived from an EMBL/GenBank/DDBJ whole genome shotgun (WGS) entry which is preliminary data.</text>
</comment>
<dbReference type="InterPro" id="IPR025269">
    <property type="entry name" value="SAM-like_dom"/>
</dbReference>
<keyword evidence="2 4" id="KW-0238">DNA-binding</keyword>
<proteinExistence type="predicted"/>
<dbReference type="InterPro" id="IPR013762">
    <property type="entry name" value="Integrase-like_cat_sf"/>
</dbReference>
<dbReference type="SUPFAM" id="SSF56349">
    <property type="entry name" value="DNA breaking-rejoining enzymes"/>
    <property type="match status" value="1"/>
</dbReference>
<evidence type="ECO:0000256" key="4">
    <source>
        <dbReference type="PROSITE-ProRule" id="PRU01248"/>
    </source>
</evidence>
<dbReference type="Pfam" id="PF13102">
    <property type="entry name" value="Phage_int_SAM_5"/>
    <property type="match status" value="1"/>
</dbReference>
<keyword evidence="1" id="KW-0229">DNA integration</keyword>
<evidence type="ECO:0000259" key="6">
    <source>
        <dbReference type="PROSITE" id="PS51900"/>
    </source>
</evidence>
<dbReference type="Proteomes" id="UP000032309">
    <property type="component" value="Unassembled WGS sequence"/>
</dbReference>
<dbReference type="EMBL" id="BAFN01000001">
    <property type="protein sequence ID" value="GAN35022.1"/>
    <property type="molecule type" value="Genomic_DNA"/>
</dbReference>
<evidence type="ECO:0000313" key="7">
    <source>
        <dbReference type="EMBL" id="GAN35022.1"/>
    </source>
</evidence>
<dbReference type="Gene3D" id="1.10.443.10">
    <property type="entry name" value="Intergrase catalytic core"/>
    <property type="match status" value="1"/>
</dbReference>
<feature type="domain" description="Core-binding (CB)" evidence="6">
    <location>
        <begin position="101"/>
        <end position="182"/>
    </location>
</feature>
<dbReference type="CDD" id="cd00796">
    <property type="entry name" value="INT_Rci_Hp1_C"/>
    <property type="match status" value="1"/>
</dbReference>
<sequence length="391" mass="44981">MAVRWKKYYPDKCKIQDAEGKEISCDGKREDYCPTDLPIKKNGDIPKCGRWLIELFDDRKRWVSVSFRDVRSRKDAMKRLMVLVGDRERGKLQLPKKKVIPALAEYSGRYLELHKGAKENTLCAKKVCVNNLLRYLGNYQLDKITSFIVERFRIERKEKDQVKDSTINDDVKFLSHIFTVAMKEGIVDKNPCKEVKRLKVAQTKDRVLSPEEIKLILELPQDKDRMMILTALFTGMRLNEVLGLRWNDVDFARDLITFTQSKTGKLIAVPLSEYLRGELQGYRGNDAADRIFETRDITKAVGRKYSEHFSHLFKGLGIHNFTFHNLRHTFSSLQAELGTGAVVTKDLLGHSTLAMTLRYSHTNLDSKKKAIQVLTDHVLSMNNNADLAVAQ</sequence>
<dbReference type="PROSITE" id="PS51898">
    <property type="entry name" value="TYR_RECOMBINASE"/>
    <property type="match status" value="1"/>
</dbReference>
<dbReference type="Gene3D" id="1.10.150.130">
    <property type="match status" value="1"/>
</dbReference>
<dbReference type="InterPro" id="IPR044068">
    <property type="entry name" value="CB"/>
</dbReference>
<dbReference type="InterPro" id="IPR050090">
    <property type="entry name" value="Tyrosine_recombinase_XerCD"/>
</dbReference>
<evidence type="ECO:0000256" key="3">
    <source>
        <dbReference type="ARBA" id="ARBA00023172"/>
    </source>
</evidence>
<feature type="domain" description="Tyr recombinase" evidence="5">
    <location>
        <begin position="203"/>
        <end position="372"/>
    </location>
</feature>
<dbReference type="PROSITE" id="PS51900">
    <property type="entry name" value="CB"/>
    <property type="match status" value="1"/>
</dbReference>
<reference evidence="8" key="1">
    <citation type="journal article" date="2015" name="Genome Announc.">
        <title>Draft Genome Sequence of an Anaerobic Ammonium-Oxidizing Bacterium, "Candidatus Brocadia sinica".</title>
        <authorList>
            <person name="Oshiki M."/>
            <person name="Shinyako-Hata K."/>
            <person name="Satoh H."/>
            <person name="Okabe S."/>
        </authorList>
    </citation>
    <scope>NUCLEOTIDE SEQUENCE [LARGE SCALE GENOMIC DNA]</scope>
    <source>
        <strain evidence="8">JPN1</strain>
    </source>
</reference>
<evidence type="ECO:0000256" key="2">
    <source>
        <dbReference type="ARBA" id="ARBA00023125"/>
    </source>
</evidence>
<organism evidence="7 8">
    <name type="scientific">Candidatus Brocadia sinica JPN1</name>
    <dbReference type="NCBI Taxonomy" id="1197129"/>
    <lineage>
        <taxon>Bacteria</taxon>
        <taxon>Pseudomonadati</taxon>
        <taxon>Planctomycetota</taxon>
        <taxon>Candidatus Brocadiia</taxon>
        <taxon>Candidatus Brocadiales</taxon>
        <taxon>Candidatus Brocadiaceae</taxon>
        <taxon>Candidatus Brocadia</taxon>
    </lineage>
</organism>
<dbReference type="InterPro" id="IPR011010">
    <property type="entry name" value="DNA_brk_join_enz"/>
</dbReference>
<gene>
    <name evidence="7" type="ORF">BROSI_A3568</name>
</gene>
<dbReference type="InterPro" id="IPR010998">
    <property type="entry name" value="Integrase_recombinase_N"/>
</dbReference>
<dbReference type="PANTHER" id="PTHR30349">
    <property type="entry name" value="PHAGE INTEGRASE-RELATED"/>
    <property type="match status" value="1"/>
</dbReference>
<protein>
    <submittedName>
        <fullName evidence="7">Integrase family protein</fullName>
    </submittedName>
</protein>
<name>A0ABQ0K2N5_9BACT</name>
<dbReference type="InterPro" id="IPR002104">
    <property type="entry name" value="Integrase_catalytic"/>
</dbReference>
<accession>A0ABQ0K2N5</accession>
<keyword evidence="8" id="KW-1185">Reference proteome</keyword>
<evidence type="ECO:0000313" key="8">
    <source>
        <dbReference type="Proteomes" id="UP000032309"/>
    </source>
</evidence>
<evidence type="ECO:0000256" key="1">
    <source>
        <dbReference type="ARBA" id="ARBA00022908"/>
    </source>
</evidence>